<dbReference type="EMBL" id="CP027806">
    <property type="protein sequence ID" value="AXJ01616.1"/>
    <property type="molecule type" value="Genomic_DNA"/>
</dbReference>
<evidence type="ECO:0000313" key="2">
    <source>
        <dbReference type="Proteomes" id="UP000254808"/>
    </source>
</evidence>
<organism evidence="1 2">
    <name type="scientific">Cyclonatronum proteinivorum</name>
    <dbReference type="NCBI Taxonomy" id="1457365"/>
    <lineage>
        <taxon>Bacteria</taxon>
        <taxon>Pseudomonadati</taxon>
        <taxon>Balneolota</taxon>
        <taxon>Balneolia</taxon>
        <taxon>Balneolales</taxon>
        <taxon>Cyclonatronaceae</taxon>
        <taxon>Cyclonatronum</taxon>
    </lineage>
</organism>
<protein>
    <submittedName>
        <fullName evidence="1">Uncharacterized protein</fullName>
    </submittedName>
</protein>
<gene>
    <name evidence="1" type="ORF">CYPRO_2374</name>
</gene>
<reference evidence="1 2" key="1">
    <citation type="submission" date="2018-03" db="EMBL/GenBank/DDBJ databases">
        <title>Phenotypic and genomic properties of Cyclonatronum proteinivorum gen. nov., sp. nov., a haloalkaliphilic bacteroidete from soda lakes possessing Na+-translocating rhodopsin.</title>
        <authorList>
            <person name="Toshchakov S.V."/>
            <person name="Korzhenkov A."/>
            <person name="Samarov N.I."/>
            <person name="Kublanov I.V."/>
            <person name="Muntyan M.S."/>
            <person name="Sorokin D.Y."/>
        </authorList>
    </citation>
    <scope>NUCLEOTIDE SEQUENCE [LARGE SCALE GENOMIC DNA]</scope>
    <source>
        <strain evidence="1 2">Omega</strain>
    </source>
</reference>
<dbReference type="AlphaFoldDB" id="A0A345UMB4"/>
<dbReference type="KEGG" id="cprv:CYPRO_2374"/>
<proteinExistence type="predicted"/>
<dbReference type="Proteomes" id="UP000254808">
    <property type="component" value="Chromosome"/>
</dbReference>
<sequence length="63" mass="7333">MRKYENFTDTLYFKAVPAQAMTGRVYEICLIGDKAQASTHHRIRHHHLHHAWCTKPVSLMTPS</sequence>
<evidence type="ECO:0000313" key="1">
    <source>
        <dbReference type="EMBL" id="AXJ01616.1"/>
    </source>
</evidence>
<accession>A0A345UMB4</accession>
<name>A0A345UMB4_9BACT</name>
<dbReference type="RefSeq" id="WP_124245601.1">
    <property type="nucleotide sequence ID" value="NZ_CP027806.1"/>
</dbReference>
<keyword evidence="2" id="KW-1185">Reference proteome</keyword>